<name>A0A8X6VYW9_TRICX</name>
<evidence type="ECO:0000256" key="1">
    <source>
        <dbReference type="SAM" id="Phobius"/>
    </source>
</evidence>
<proteinExistence type="predicted"/>
<dbReference type="AlphaFoldDB" id="A0A8X6VYW9"/>
<feature type="transmembrane region" description="Helical" evidence="1">
    <location>
        <begin position="78"/>
        <end position="94"/>
    </location>
</feature>
<evidence type="ECO:0000313" key="2">
    <source>
        <dbReference type="EMBL" id="GFY25103.1"/>
    </source>
</evidence>
<sequence length="109" mass="12775">MSRNVPDKVNVVVFTWKGNVYGARFHPSYVTKIDRFGGKVILMCGCIMLGSRTPLFVFDASTVNSQRYREEILEAYGRFFWVLWAPTTFLWTIMRSHTELILLKNFMKK</sequence>
<keyword evidence="1" id="KW-0472">Membrane</keyword>
<gene>
    <name evidence="2" type="ORF">TNCV_2692941</name>
</gene>
<protein>
    <submittedName>
        <fullName evidence="2">Uncharacterized protein</fullName>
    </submittedName>
</protein>
<comment type="caution">
    <text evidence="2">The sequence shown here is derived from an EMBL/GenBank/DDBJ whole genome shotgun (WGS) entry which is preliminary data.</text>
</comment>
<keyword evidence="1" id="KW-1133">Transmembrane helix</keyword>
<organism evidence="2 3">
    <name type="scientific">Trichonephila clavipes</name>
    <name type="common">Golden silk orbweaver</name>
    <name type="synonym">Nephila clavipes</name>
    <dbReference type="NCBI Taxonomy" id="2585209"/>
    <lineage>
        <taxon>Eukaryota</taxon>
        <taxon>Metazoa</taxon>
        <taxon>Ecdysozoa</taxon>
        <taxon>Arthropoda</taxon>
        <taxon>Chelicerata</taxon>
        <taxon>Arachnida</taxon>
        <taxon>Araneae</taxon>
        <taxon>Araneomorphae</taxon>
        <taxon>Entelegynae</taxon>
        <taxon>Araneoidea</taxon>
        <taxon>Nephilidae</taxon>
        <taxon>Trichonephila</taxon>
    </lineage>
</organism>
<evidence type="ECO:0000313" key="3">
    <source>
        <dbReference type="Proteomes" id="UP000887159"/>
    </source>
</evidence>
<accession>A0A8X6VYW9</accession>
<keyword evidence="3" id="KW-1185">Reference proteome</keyword>
<keyword evidence="1" id="KW-0812">Transmembrane</keyword>
<reference evidence="2" key="1">
    <citation type="submission" date="2020-08" db="EMBL/GenBank/DDBJ databases">
        <title>Multicomponent nature underlies the extraordinary mechanical properties of spider dragline silk.</title>
        <authorList>
            <person name="Kono N."/>
            <person name="Nakamura H."/>
            <person name="Mori M."/>
            <person name="Yoshida Y."/>
            <person name="Ohtoshi R."/>
            <person name="Malay A.D."/>
            <person name="Moran D.A.P."/>
            <person name="Tomita M."/>
            <person name="Numata K."/>
            <person name="Arakawa K."/>
        </authorList>
    </citation>
    <scope>NUCLEOTIDE SEQUENCE</scope>
</reference>
<dbReference type="EMBL" id="BMAU01021370">
    <property type="protein sequence ID" value="GFY25103.1"/>
    <property type="molecule type" value="Genomic_DNA"/>
</dbReference>
<dbReference type="Proteomes" id="UP000887159">
    <property type="component" value="Unassembled WGS sequence"/>
</dbReference>